<feature type="domain" description="LysM" evidence="1">
    <location>
        <begin position="85"/>
        <end position="128"/>
    </location>
</feature>
<dbReference type="Pfam" id="PF01476">
    <property type="entry name" value="LysM"/>
    <property type="match status" value="5"/>
</dbReference>
<dbReference type="InterPro" id="IPR018392">
    <property type="entry name" value="LysM"/>
</dbReference>
<evidence type="ECO:0000259" key="1">
    <source>
        <dbReference type="PROSITE" id="PS51782"/>
    </source>
</evidence>
<dbReference type="RefSeq" id="WP_310024475.1">
    <property type="nucleotide sequence ID" value="NZ_JAVDVI010000002.1"/>
</dbReference>
<dbReference type="PANTHER" id="PTHR33734:SF22">
    <property type="entry name" value="MEMBRANE-BOUND LYTIC MUREIN TRANSGLYCOSYLASE D"/>
    <property type="match status" value="1"/>
</dbReference>
<dbReference type="PANTHER" id="PTHR33734">
    <property type="entry name" value="LYSM DOMAIN-CONTAINING GPI-ANCHORED PROTEIN 2"/>
    <property type="match status" value="1"/>
</dbReference>
<feature type="domain" description="LysM" evidence="1">
    <location>
        <begin position="153"/>
        <end position="197"/>
    </location>
</feature>
<keyword evidence="3" id="KW-1185">Reference proteome</keyword>
<evidence type="ECO:0000313" key="3">
    <source>
        <dbReference type="Proteomes" id="UP001255185"/>
    </source>
</evidence>
<reference evidence="2 3" key="1">
    <citation type="submission" date="2023-07" db="EMBL/GenBank/DDBJ databases">
        <title>Sorghum-associated microbial communities from plants grown in Nebraska, USA.</title>
        <authorList>
            <person name="Schachtman D."/>
        </authorList>
    </citation>
    <scope>NUCLEOTIDE SEQUENCE [LARGE SCALE GENOMIC DNA]</scope>
    <source>
        <strain evidence="2 3">3773</strain>
    </source>
</reference>
<name>A0ABU1TL89_9FLAO</name>
<dbReference type="CDD" id="cd00118">
    <property type="entry name" value="LysM"/>
    <property type="match status" value="5"/>
</dbReference>
<dbReference type="EMBL" id="JAVDVI010000002">
    <property type="protein sequence ID" value="MDR6966735.1"/>
    <property type="molecule type" value="Genomic_DNA"/>
</dbReference>
<sequence>MKKYYILFLLLFRSGIFEIYAQETFLKHKVVAEETIEFIAKKYQVSTTELYQLNPSLSNGFKENDVILIPKTKIWNIKDNDSDTISHLVQPRETKFGLSKKYNISIEELERQNPHIIDMLRAGAELKIQVKAVKNNNDSRSTSEKSNQNGDYTAYLVQPGETLWGIARRYKTTVSELIEINRSVLGAVLQSGQTISVPAKKSDHIPVSDSNYEQYIVEAGETKYGLSKRFGVSINELENLNPHIIKMLRTGHQINIPGRMVDKPIAKQQVDKPKSIAVEKEVLAEKPAERKETIAKSETVSTKADAEKSVEKKEIITQAEVKIPIENLVSYEVQPKETLYGLSKMSGLSEEKLIDLNPELSNGLKAGMIIKVPTENASALTNAKATLFDNSQAGLLKSIKKGEQKEIAFLMPFTEEKYLDFIKSSPKTDETTAQLEFYAGASMAMDSLRKNNVLISSKVFEIQYSGTAEEGFSNLISNNIQNYKAVFCPMEASGSEKLGDYLSKNNIPMIFSDTKKTAATFATTYNALISDVQLKKLVLDYVVSKKQNTIIVSDPTRKESRDFIAQNYPEARFVKIDENGVFDSESLKSLLSSSNKSYVVLDTDKAGLILTATTSLLKYSKEFDVEIALVELKEKIKGEGLSEMRFKALKMIYPSLYKPTNTKELEKFKKDFLVKYGFEPTNEAVKGFDVTFDALLRLFQDRSFEVLAQESRTEQLKLSFRYSKDPDGGYINSGAYILQYTEDTDAKIVK</sequence>
<gene>
    <name evidence="2" type="ORF">J2X31_000733</name>
</gene>
<dbReference type="SMART" id="SM00257">
    <property type="entry name" value="LysM"/>
    <property type="match status" value="5"/>
</dbReference>
<proteinExistence type="predicted"/>
<feature type="domain" description="LysM" evidence="1">
    <location>
        <begin position="329"/>
        <end position="372"/>
    </location>
</feature>
<evidence type="ECO:0000313" key="2">
    <source>
        <dbReference type="EMBL" id="MDR6966735.1"/>
    </source>
</evidence>
<feature type="domain" description="LysM" evidence="1">
    <location>
        <begin position="26"/>
        <end position="76"/>
    </location>
</feature>
<feature type="domain" description="LysM" evidence="1">
    <location>
        <begin position="213"/>
        <end position="256"/>
    </location>
</feature>
<dbReference type="SUPFAM" id="SSF54106">
    <property type="entry name" value="LysM domain"/>
    <property type="match status" value="5"/>
</dbReference>
<comment type="caution">
    <text evidence="2">The sequence shown here is derived from an EMBL/GenBank/DDBJ whole genome shotgun (WGS) entry which is preliminary data.</text>
</comment>
<organism evidence="2 3">
    <name type="scientific">Flavobacterium arsenatis</name>
    <dbReference type="NCBI Taxonomy" id="1484332"/>
    <lineage>
        <taxon>Bacteria</taxon>
        <taxon>Pseudomonadati</taxon>
        <taxon>Bacteroidota</taxon>
        <taxon>Flavobacteriia</taxon>
        <taxon>Flavobacteriales</taxon>
        <taxon>Flavobacteriaceae</taxon>
        <taxon>Flavobacterium</taxon>
    </lineage>
</organism>
<protein>
    <submittedName>
        <fullName evidence="2">LysM repeat protein</fullName>
    </submittedName>
</protein>
<dbReference type="InterPro" id="IPR036779">
    <property type="entry name" value="LysM_dom_sf"/>
</dbReference>
<dbReference type="Gene3D" id="3.10.350.10">
    <property type="entry name" value="LysM domain"/>
    <property type="match status" value="5"/>
</dbReference>
<accession>A0ABU1TL89</accession>
<dbReference type="Proteomes" id="UP001255185">
    <property type="component" value="Unassembled WGS sequence"/>
</dbReference>
<dbReference type="PROSITE" id="PS51782">
    <property type="entry name" value="LYSM"/>
    <property type="match status" value="5"/>
</dbReference>